<feature type="chain" id="PRO_5042929298" description="Peptidase S9 prolyl oligopeptidase catalytic domain-containing protein" evidence="2">
    <location>
        <begin position="20"/>
        <end position="459"/>
    </location>
</feature>
<organism evidence="3 4">
    <name type="scientific">Elasticomyces elasticus</name>
    <dbReference type="NCBI Taxonomy" id="574655"/>
    <lineage>
        <taxon>Eukaryota</taxon>
        <taxon>Fungi</taxon>
        <taxon>Dikarya</taxon>
        <taxon>Ascomycota</taxon>
        <taxon>Pezizomycotina</taxon>
        <taxon>Dothideomycetes</taxon>
        <taxon>Dothideomycetidae</taxon>
        <taxon>Mycosphaerellales</taxon>
        <taxon>Teratosphaeriaceae</taxon>
        <taxon>Elasticomyces</taxon>
    </lineage>
</organism>
<keyword evidence="1" id="KW-0378">Hydrolase</keyword>
<evidence type="ECO:0008006" key="5">
    <source>
        <dbReference type="Google" id="ProtNLM"/>
    </source>
</evidence>
<dbReference type="PANTHER" id="PTHR22946">
    <property type="entry name" value="DIENELACTONE HYDROLASE DOMAIN-CONTAINING PROTEIN-RELATED"/>
    <property type="match status" value="1"/>
</dbReference>
<evidence type="ECO:0000313" key="4">
    <source>
        <dbReference type="Proteomes" id="UP001310594"/>
    </source>
</evidence>
<dbReference type="Pfam" id="PF06500">
    <property type="entry name" value="FrsA-like"/>
    <property type="match status" value="1"/>
</dbReference>
<dbReference type="InterPro" id="IPR029058">
    <property type="entry name" value="AB_hydrolase_fold"/>
</dbReference>
<dbReference type="InterPro" id="IPR050261">
    <property type="entry name" value="FrsA_esterase"/>
</dbReference>
<dbReference type="Proteomes" id="UP001310594">
    <property type="component" value="Unassembled WGS sequence"/>
</dbReference>
<dbReference type="PANTHER" id="PTHR22946:SF12">
    <property type="entry name" value="CONIDIAL PIGMENT BIOSYNTHESIS PROTEIN AYG1 (AFU_ORTHOLOGUE AFUA_2G17550)"/>
    <property type="match status" value="1"/>
</dbReference>
<dbReference type="InterPro" id="IPR010520">
    <property type="entry name" value="FrsA-like"/>
</dbReference>
<sequence>MISTKTLMLCSSVVGLALAATKTTSAWPPYSPTAAPIFQLSADPSIAFYLEEALSLANWGGANSGEVLRIATQIIPQDFESVYKAFYYVAEQTYAFAESVDKTKDPVSAREAYYHAATYYRGADFYLHGNQSDPRLISLWNQQTVAFDKANALLEIPGERFVVQAHSEDIGDYQAIGVFYAAYPGQGPPIPTILVGGGYDSSQEEGYHLQCHQILSRGINCVTYEGPGMPTVRRTQNIGFVTDWWSATLPIVDYLATRLDVDMERLALVGISFGGILAPLAASHDDRFSAVISIDGWDSAQQDFEGLFPDEIVQLFNASEAEVFDGVMTSIVNNASYPSNFRWVIGQGLFAFNTLSPFEWFTRLGKMTVSPEIVANLTMPVFLAKGEDDDETGTQPEIAYEKLTTGRPNGVALTYLHQFNTSLGAGEHCSIGAESQLWAAVMDWLSPIWGDWAYANVRQ</sequence>
<keyword evidence="2" id="KW-0732">Signal</keyword>
<protein>
    <recommendedName>
        <fullName evidence="5">Peptidase S9 prolyl oligopeptidase catalytic domain-containing protein</fullName>
    </recommendedName>
</protein>
<evidence type="ECO:0000313" key="3">
    <source>
        <dbReference type="EMBL" id="KAK5700974.1"/>
    </source>
</evidence>
<evidence type="ECO:0000256" key="2">
    <source>
        <dbReference type="SAM" id="SignalP"/>
    </source>
</evidence>
<comment type="caution">
    <text evidence="3">The sequence shown here is derived from an EMBL/GenBank/DDBJ whole genome shotgun (WGS) entry which is preliminary data.</text>
</comment>
<accession>A0AAN7W634</accession>
<reference evidence="3" key="1">
    <citation type="submission" date="2023-08" db="EMBL/GenBank/DDBJ databases">
        <title>Black Yeasts Isolated from many extreme environments.</title>
        <authorList>
            <person name="Coleine C."/>
            <person name="Stajich J.E."/>
            <person name="Selbmann L."/>
        </authorList>
    </citation>
    <scope>NUCLEOTIDE SEQUENCE</scope>
    <source>
        <strain evidence="3">CCFEE 5810</strain>
    </source>
</reference>
<dbReference type="GO" id="GO:0016787">
    <property type="term" value="F:hydrolase activity"/>
    <property type="evidence" value="ECO:0007669"/>
    <property type="project" value="UniProtKB-KW"/>
</dbReference>
<dbReference type="Gene3D" id="1.20.1440.110">
    <property type="entry name" value="acylaminoacyl peptidase"/>
    <property type="match status" value="1"/>
</dbReference>
<evidence type="ECO:0000256" key="1">
    <source>
        <dbReference type="ARBA" id="ARBA00022801"/>
    </source>
</evidence>
<name>A0AAN7W634_9PEZI</name>
<proteinExistence type="predicted"/>
<feature type="signal peptide" evidence="2">
    <location>
        <begin position="1"/>
        <end position="19"/>
    </location>
</feature>
<gene>
    <name evidence="3" type="ORF">LTR97_005493</name>
</gene>
<dbReference type="Gene3D" id="3.40.50.1820">
    <property type="entry name" value="alpha/beta hydrolase"/>
    <property type="match status" value="1"/>
</dbReference>
<dbReference type="AlphaFoldDB" id="A0AAN7W634"/>
<dbReference type="EMBL" id="JAVRQU010000007">
    <property type="protein sequence ID" value="KAK5700974.1"/>
    <property type="molecule type" value="Genomic_DNA"/>
</dbReference>
<dbReference type="SUPFAM" id="SSF53474">
    <property type="entry name" value="alpha/beta-Hydrolases"/>
    <property type="match status" value="1"/>
</dbReference>